<feature type="compositionally biased region" description="Low complexity" evidence="1">
    <location>
        <begin position="236"/>
        <end position="245"/>
    </location>
</feature>
<feature type="region of interest" description="Disordered" evidence="1">
    <location>
        <begin position="188"/>
        <end position="216"/>
    </location>
</feature>
<evidence type="ECO:0000256" key="1">
    <source>
        <dbReference type="SAM" id="MobiDB-lite"/>
    </source>
</evidence>
<name>A0AAV4LYE9_BABCB</name>
<comment type="caution">
    <text evidence="2">The sequence shown here is derived from an EMBL/GenBank/DDBJ whole genome shotgun (WGS) entry which is preliminary data.</text>
</comment>
<evidence type="ECO:0000313" key="2">
    <source>
        <dbReference type="EMBL" id="GIX64632.1"/>
    </source>
</evidence>
<dbReference type="AlphaFoldDB" id="A0AAV4LYE9"/>
<organism evidence="2 3">
    <name type="scientific">Babesia caballi</name>
    <dbReference type="NCBI Taxonomy" id="5871"/>
    <lineage>
        <taxon>Eukaryota</taxon>
        <taxon>Sar</taxon>
        <taxon>Alveolata</taxon>
        <taxon>Apicomplexa</taxon>
        <taxon>Aconoidasida</taxon>
        <taxon>Piroplasmida</taxon>
        <taxon>Babesiidae</taxon>
        <taxon>Babesia</taxon>
    </lineage>
</organism>
<protein>
    <submittedName>
        <fullName evidence="2">AP-1 complex subunit gamma-1</fullName>
    </submittedName>
</protein>
<dbReference type="GeneID" id="94196113"/>
<gene>
    <name evidence="2" type="ORF">BcabD6B2_40670</name>
</gene>
<keyword evidence="3" id="KW-1185">Reference proteome</keyword>
<sequence>MLLHGELVGNSLPTSRPDQSVALVGTVELIPPPYGRLTRRLFDTRRYTQGLLPRWEPTTVAVRRGQALSLYFNPRTRSQPVSRFIRTRFTLNLRRETARGQRSRQTSMRLDCVAEAPVSTGRNKAKVTDKQVVHTTRNILPRAVSLCSCQNRLRRGGGLSHMRRPALAERRVQPPEQVLRQVLEGSRFRGGAASRGDRNQCGRLGGGTRPLGPPLSLARLPPLVRRLRALADEQQRSQQQVAFQRQPRHQRQRRNQLRQTPLVLAHAQQHVRVHHKSSPVARRRRLQPQTDLLYDGLRLLVAADELEKHPQNRQVARDRLPPAVPRQRRRHLGEAVVDGVGVLAVHLVEERARAVRHLGVLVQREEHHRVHEPAARLHHVVHHQVREHQHRRLAHAVVPVEQYGAHLVVPRLQQVGVAAQKVAVADEERRAKGGARGFLQIVVPALGACHGARIRPRRQPLVQQQRHNHLQHRARLLLALPGVEKRAAEPLRHRRELAQRDGRARLQHRDLALHPV</sequence>
<proteinExistence type="predicted"/>
<evidence type="ECO:0000313" key="3">
    <source>
        <dbReference type="Proteomes" id="UP001497744"/>
    </source>
</evidence>
<dbReference type="Proteomes" id="UP001497744">
    <property type="component" value="Unassembled WGS sequence"/>
</dbReference>
<feature type="compositionally biased region" description="Basic residues" evidence="1">
    <location>
        <begin position="246"/>
        <end position="255"/>
    </location>
</feature>
<feature type="region of interest" description="Disordered" evidence="1">
    <location>
        <begin position="235"/>
        <end position="255"/>
    </location>
</feature>
<reference evidence="2 3" key="1">
    <citation type="submission" date="2021-06" db="EMBL/GenBank/DDBJ databases">
        <title>Genome sequence of Babesia caballi.</title>
        <authorList>
            <person name="Yamagishi J."/>
            <person name="Kidaka T."/>
            <person name="Ochi A."/>
        </authorList>
    </citation>
    <scope>NUCLEOTIDE SEQUENCE [LARGE SCALE GENOMIC DNA]</scope>
    <source>
        <strain evidence="2">USDA-D6B2</strain>
    </source>
</reference>
<accession>A0AAV4LYE9</accession>
<dbReference type="EMBL" id="BPLF01000003">
    <property type="protein sequence ID" value="GIX64632.1"/>
    <property type="molecule type" value="Genomic_DNA"/>
</dbReference>
<dbReference type="RefSeq" id="XP_067716701.1">
    <property type="nucleotide sequence ID" value="XM_067860600.1"/>
</dbReference>